<dbReference type="EMBL" id="VXIV02002718">
    <property type="protein sequence ID" value="KAF6023409.1"/>
    <property type="molecule type" value="Genomic_DNA"/>
</dbReference>
<dbReference type="GO" id="GO:0005739">
    <property type="term" value="C:mitochondrion"/>
    <property type="evidence" value="ECO:0007669"/>
    <property type="project" value="TreeGrafter"/>
</dbReference>
<dbReference type="GO" id="GO:0006099">
    <property type="term" value="P:tricarboxylic acid cycle"/>
    <property type="evidence" value="ECO:0007669"/>
    <property type="project" value="UniProtKB-UniPathway"/>
</dbReference>
<dbReference type="GO" id="GO:0042709">
    <property type="term" value="C:succinate-CoA ligase complex"/>
    <property type="evidence" value="ECO:0007669"/>
    <property type="project" value="TreeGrafter"/>
</dbReference>
<dbReference type="Proteomes" id="UP000593567">
    <property type="component" value="Unassembled WGS sequence"/>
</dbReference>
<keyword evidence="4" id="KW-1185">Reference proteome</keyword>
<dbReference type="OrthoDB" id="1552at2759"/>
<evidence type="ECO:0000256" key="1">
    <source>
        <dbReference type="PROSITE-ProRule" id="PRU00409"/>
    </source>
</evidence>
<dbReference type="GO" id="GO:0004776">
    <property type="term" value="F:succinate-CoA ligase (GDP-forming) activity"/>
    <property type="evidence" value="ECO:0007669"/>
    <property type="project" value="TreeGrafter"/>
</dbReference>
<dbReference type="PANTHER" id="PTHR11815">
    <property type="entry name" value="SUCCINYL-COA SYNTHETASE BETA CHAIN"/>
    <property type="match status" value="1"/>
</dbReference>
<dbReference type="GO" id="GO:0046872">
    <property type="term" value="F:metal ion binding"/>
    <property type="evidence" value="ECO:0007669"/>
    <property type="project" value="InterPro"/>
</dbReference>
<dbReference type="AlphaFoldDB" id="A0A7J7JAX9"/>
<keyword evidence="1" id="KW-0067">ATP-binding</keyword>
<protein>
    <recommendedName>
        <fullName evidence="2">ATP-grasp domain-containing protein</fullName>
    </recommendedName>
</protein>
<reference evidence="3" key="1">
    <citation type="submission" date="2020-06" db="EMBL/GenBank/DDBJ databases">
        <title>Draft genome of Bugula neritina, a colonial animal packing powerful symbionts and potential medicines.</title>
        <authorList>
            <person name="Rayko M."/>
        </authorList>
    </citation>
    <scope>NUCLEOTIDE SEQUENCE [LARGE SCALE GENOMIC DNA]</scope>
    <source>
        <strain evidence="3">Kwan_BN1</strain>
    </source>
</reference>
<feature type="domain" description="ATP-grasp" evidence="2">
    <location>
        <begin position="15"/>
        <end position="65"/>
    </location>
</feature>
<dbReference type="GO" id="GO:0005524">
    <property type="term" value="F:ATP binding"/>
    <property type="evidence" value="ECO:0007669"/>
    <property type="project" value="UniProtKB-UniRule"/>
</dbReference>
<evidence type="ECO:0000313" key="3">
    <source>
        <dbReference type="EMBL" id="KAF6023409.1"/>
    </source>
</evidence>
<dbReference type="Gene3D" id="3.30.1490.20">
    <property type="entry name" value="ATP-grasp fold, A domain"/>
    <property type="match status" value="1"/>
</dbReference>
<dbReference type="GO" id="GO:0006104">
    <property type="term" value="P:succinyl-CoA metabolic process"/>
    <property type="evidence" value="ECO:0007669"/>
    <property type="project" value="TreeGrafter"/>
</dbReference>
<dbReference type="InterPro" id="IPR011761">
    <property type="entry name" value="ATP-grasp"/>
</dbReference>
<dbReference type="PANTHER" id="PTHR11815:SF10">
    <property type="entry name" value="SUCCINATE--COA LIGASE [GDP-FORMING] SUBUNIT BETA, MITOCHONDRIAL"/>
    <property type="match status" value="1"/>
</dbReference>
<dbReference type="InterPro" id="IPR013815">
    <property type="entry name" value="ATP_grasp_subdomain_1"/>
</dbReference>
<dbReference type="FunFam" id="3.30.1490.20:FF:000004">
    <property type="entry name" value="Succinate--CoA ligase [ADP-forming] subunit beta, mitochondrial"/>
    <property type="match status" value="1"/>
</dbReference>
<evidence type="ECO:0000313" key="4">
    <source>
        <dbReference type="Proteomes" id="UP000593567"/>
    </source>
</evidence>
<dbReference type="Pfam" id="PF08442">
    <property type="entry name" value="ATP-grasp_2"/>
    <property type="match status" value="1"/>
</dbReference>
<gene>
    <name evidence="3" type="ORF">EB796_018275</name>
</gene>
<proteinExistence type="predicted"/>
<sequence length="174" mass="19154">MLSHRNLSLQEYQSKQILSDYGITIQKFRVASNADEVEQLTTDLYNETKADEFVIKAQILAGGRGKGHFDNGFKGGVHLTKDRAEVQRIVKQMLGNRLVTKQTTADGVLVNKVSISQALDIASETYFAILMDREHNGPVMIGSPEGGVDIEQVAEDNPDAIFTVSFILLPTCVV</sequence>
<dbReference type="InterPro" id="IPR013650">
    <property type="entry name" value="ATP-grasp_succ-CoA_synth-type"/>
</dbReference>
<comment type="caution">
    <text evidence="3">The sequence shown here is derived from an EMBL/GenBank/DDBJ whole genome shotgun (WGS) entry which is preliminary data.</text>
</comment>
<name>A0A7J7JAX9_BUGNE</name>
<dbReference type="PROSITE" id="PS50975">
    <property type="entry name" value="ATP_GRASP"/>
    <property type="match status" value="1"/>
</dbReference>
<accession>A0A7J7JAX9</accession>
<dbReference type="SUPFAM" id="SSF56059">
    <property type="entry name" value="Glutathione synthetase ATP-binding domain-like"/>
    <property type="match status" value="1"/>
</dbReference>
<keyword evidence="1" id="KW-0547">Nucleotide-binding</keyword>
<dbReference type="UniPathway" id="UPA00223">
    <property type="reaction ID" value="UER00999"/>
</dbReference>
<organism evidence="3 4">
    <name type="scientific">Bugula neritina</name>
    <name type="common">Brown bryozoan</name>
    <name type="synonym">Sertularia neritina</name>
    <dbReference type="NCBI Taxonomy" id="10212"/>
    <lineage>
        <taxon>Eukaryota</taxon>
        <taxon>Metazoa</taxon>
        <taxon>Spiralia</taxon>
        <taxon>Lophotrochozoa</taxon>
        <taxon>Bryozoa</taxon>
        <taxon>Gymnolaemata</taxon>
        <taxon>Cheilostomatida</taxon>
        <taxon>Flustrina</taxon>
        <taxon>Buguloidea</taxon>
        <taxon>Bugulidae</taxon>
        <taxon>Bugula</taxon>
    </lineage>
</organism>
<evidence type="ECO:0000259" key="2">
    <source>
        <dbReference type="PROSITE" id="PS50975"/>
    </source>
</evidence>